<reference evidence="2 3" key="1">
    <citation type="submission" date="2017-12" db="EMBL/GenBank/DDBJ databases">
        <title>Comparative genomics of Botrytis spp.</title>
        <authorList>
            <person name="Valero-Jimenez C.A."/>
            <person name="Tapia P."/>
            <person name="Veloso J."/>
            <person name="Silva-Moreno E."/>
            <person name="Staats M."/>
            <person name="Valdes J.H."/>
            <person name="Van Kan J.A.L."/>
        </authorList>
    </citation>
    <scope>NUCLEOTIDE SEQUENCE [LARGE SCALE GENOMIC DNA]</scope>
    <source>
        <strain evidence="2 3">MUCL11595</strain>
    </source>
</reference>
<feature type="region of interest" description="Disordered" evidence="1">
    <location>
        <begin position="99"/>
        <end position="131"/>
    </location>
</feature>
<comment type="caution">
    <text evidence="2">The sequence shown here is derived from an EMBL/GenBank/DDBJ whole genome shotgun (WGS) entry which is preliminary data.</text>
</comment>
<evidence type="ECO:0000313" key="3">
    <source>
        <dbReference type="Proteomes" id="UP000297527"/>
    </source>
</evidence>
<dbReference type="OrthoDB" id="10524375at2759"/>
<organism evidence="2 3">
    <name type="scientific">Botryotinia convoluta</name>
    <dbReference type="NCBI Taxonomy" id="54673"/>
    <lineage>
        <taxon>Eukaryota</taxon>
        <taxon>Fungi</taxon>
        <taxon>Dikarya</taxon>
        <taxon>Ascomycota</taxon>
        <taxon>Pezizomycotina</taxon>
        <taxon>Leotiomycetes</taxon>
        <taxon>Helotiales</taxon>
        <taxon>Sclerotiniaceae</taxon>
        <taxon>Botryotinia</taxon>
    </lineage>
</organism>
<evidence type="ECO:0000256" key="1">
    <source>
        <dbReference type="SAM" id="MobiDB-lite"/>
    </source>
</evidence>
<sequence>MQKLITHKPHIPQLLIQIEYKRMALQRSIPILFFIAQSVENEVRGVFFDFAKCVGVLRGGVEPAEIGETQAEGGDEGAVGEILGEELVIAWMERGRRRRRRPLAEKKRNSSREREAEEQGQQIDNSTTRREIREDFFEGARENFKVLVLDA</sequence>
<dbReference type="EMBL" id="PQXN01001568">
    <property type="protein sequence ID" value="TGO43581.1"/>
    <property type="molecule type" value="Genomic_DNA"/>
</dbReference>
<keyword evidence="3" id="KW-1185">Reference proteome</keyword>
<evidence type="ECO:0000313" key="2">
    <source>
        <dbReference type="EMBL" id="TGO43581.1"/>
    </source>
</evidence>
<proteinExistence type="predicted"/>
<dbReference type="AlphaFoldDB" id="A0A4Z1H663"/>
<name>A0A4Z1H663_9HELO</name>
<protein>
    <submittedName>
        <fullName evidence="2">Uncharacterized protein</fullName>
    </submittedName>
</protein>
<gene>
    <name evidence="2" type="ORF">BCON_1570g00020</name>
</gene>
<feature type="compositionally biased region" description="Basic and acidic residues" evidence="1">
    <location>
        <begin position="102"/>
        <end position="117"/>
    </location>
</feature>
<accession>A0A4Z1H663</accession>
<dbReference type="Proteomes" id="UP000297527">
    <property type="component" value="Unassembled WGS sequence"/>
</dbReference>